<organism evidence="1 2">
    <name type="scientific">Brooklawnia cerclae</name>
    <dbReference type="NCBI Taxonomy" id="349934"/>
    <lineage>
        <taxon>Bacteria</taxon>
        <taxon>Bacillati</taxon>
        <taxon>Actinomycetota</taxon>
        <taxon>Actinomycetes</taxon>
        <taxon>Propionibacteriales</taxon>
        <taxon>Propionibacteriaceae</taxon>
        <taxon>Brooklawnia</taxon>
    </lineage>
</organism>
<comment type="caution">
    <text evidence="1">The sequence shown here is derived from an EMBL/GenBank/DDBJ whole genome shotgun (WGS) entry which is preliminary data.</text>
</comment>
<dbReference type="EMBL" id="JAAMOZ010000003">
    <property type="protein sequence ID" value="NIH58471.1"/>
    <property type="molecule type" value="Genomic_DNA"/>
</dbReference>
<keyword evidence="2" id="KW-1185">Reference proteome</keyword>
<evidence type="ECO:0000313" key="2">
    <source>
        <dbReference type="Proteomes" id="UP000749311"/>
    </source>
</evidence>
<reference evidence="1 2" key="1">
    <citation type="submission" date="2020-02" db="EMBL/GenBank/DDBJ databases">
        <title>Sequencing the genomes of 1000 actinobacteria strains.</title>
        <authorList>
            <person name="Klenk H.-P."/>
        </authorList>
    </citation>
    <scope>NUCLEOTIDE SEQUENCE [LARGE SCALE GENOMIC DNA]</scope>
    <source>
        <strain evidence="1 2">DSM 19609</strain>
    </source>
</reference>
<dbReference type="Proteomes" id="UP000749311">
    <property type="component" value="Unassembled WGS sequence"/>
</dbReference>
<protein>
    <recommendedName>
        <fullName evidence="3">DUF3168 domain-containing protein</fullName>
    </recommendedName>
</protein>
<gene>
    <name evidence="1" type="ORF">FB473_003166</name>
</gene>
<name>A0ABX0SKE1_9ACTN</name>
<evidence type="ECO:0000313" key="1">
    <source>
        <dbReference type="EMBL" id="NIH58471.1"/>
    </source>
</evidence>
<sequence>MTATTAQVQSAIEAVGVTGLTVYSDGVPPTATVPYVALWTTPATPGTRAVSGRSRQSSAMWQAVVVQNTVSGAALIAAALMSAIDGHRIGGVLTYTPFASSPLKDTTDPDGELWTVTVDITQQGAR</sequence>
<proteinExistence type="predicted"/>
<accession>A0ABX0SKE1</accession>
<dbReference type="RefSeq" id="WP_167170980.1">
    <property type="nucleotide sequence ID" value="NZ_BAAAOO010000020.1"/>
</dbReference>
<evidence type="ECO:0008006" key="3">
    <source>
        <dbReference type="Google" id="ProtNLM"/>
    </source>
</evidence>